<feature type="domain" description="Thiamin pyrophosphokinase thiamin-binding" evidence="6">
    <location>
        <begin position="138"/>
        <end position="195"/>
    </location>
</feature>
<dbReference type="InterPro" id="IPR007371">
    <property type="entry name" value="TPK_catalytic"/>
</dbReference>
<evidence type="ECO:0000256" key="5">
    <source>
        <dbReference type="NCBIfam" id="TIGR01378"/>
    </source>
</evidence>
<organism evidence="7 8">
    <name type="scientific">Alkalicella caledoniensis</name>
    <dbReference type="NCBI Taxonomy" id="2731377"/>
    <lineage>
        <taxon>Bacteria</taxon>
        <taxon>Bacillati</taxon>
        <taxon>Bacillota</taxon>
        <taxon>Clostridia</taxon>
        <taxon>Eubacteriales</taxon>
        <taxon>Proteinivoracaceae</taxon>
        <taxon>Alkalicella</taxon>
    </lineage>
</organism>
<dbReference type="GO" id="GO:0004788">
    <property type="term" value="F:thiamine diphosphokinase activity"/>
    <property type="evidence" value="ECO:0007669"/>
    <property type="project" value="UniProtKB-UniRule"/>
</dbReference>
<dbReference type="SUPFAM" id="SSF63999">
    <property type="entry name" value="Thiamin pyrophosphokinase, catalytic domain"/>
    <property type="match status" value="1"/>
</dbReference>
<dbReference type="GO" id="GO:0016301">
    <property type="term" value="F:kinase activity"/>
    <property type="evidence" value="ECO:0007669"/>
    <property type="project" value="UniProtKB-KW"/>
</dbReference>
<dbReference type="GO" id="GO:0030975">
    <property type="term" value="F:thiamine binding"/>
    <property type="evidence" value="ECO:0007669"/>
    <property type="project" value="InterPro"/>
</dbReference>
<protein>
    <recommendedName>
        <fullName evidence="5">Thiamine diphosphokinase</fullName>
        <ecNumber evidence="5">2.7.6.2</ecNumber>
    </recommendedName>
</protein>
<evidence type="ECO:0000313" key="7">
    <source>
        <dbReference type="EMBL" id="QNO16354.1"/>
    </source>
</evidence>
<keyword evidence="4" id="KW-0067">ATP-binding</keyword>
<dbReference type="InterPro" id="IPR053149">
    <property type="entry name" value="TPK"/>
</dbReference>
<keyword evidence="8" id="KW-1185">Reference proteome</keyword>
<dbReference type="GO" id="GO:0006772">
    <property type="term" value="P:thiamine metabolic process"/>
    <property type="evidence" value="ECO:0007669"/>
    <property type="project" value="UniProtKB-UniRule"/>
</dbReference>
<dbReference type="InterPro" id="IPR007373">
    <property type="entry name" value="Thiamin_PyroPKinase_B1-bd"/>
</dbReference>
<evidence type="ECO:0000256" key="3">
    <source>
        <dbReference type="ARBA" id="ARBA00022777"/>
    </source>
</evidence>
<dbReference type="NCBIfam" id="TIGR01378">
    <property type="entry name" value="thi_PPkinase"/>
    <property type="match status" value="1"/>
</dbReference>
<dbReference type="InterPro" id="IPR036759">
    <property type="entry name" value="TPK_catalytic_sf"/>
</dbReference>
<evidence type="ECO:0000259" key="6">
    <source>
        <dbReference type="SMART" id="SM00983"/>
    </source>
</evidence>
<proteinExistence type="predicted"/>
<keyword evidence="1 7" id="KW-0808">Transferase</keyword>
<dbReference type="InterPro" id="IPR006282">
    <property type="entry name" value="Thi_PPkinase"/>
</dbReference>
<dbReference type="Proteomes" id="UP000516160">
    <property type="component" value="Chromosome"/>
</dbReference>
<accession>A0A7G9WCE2</accession>
<dbReference type="AlphaFoldDB" id="A0A7G9WCE2"/>
<evidence type="ECO:0000256" key="1">
    <source>
        <dbReference type="ARBA" id="ARBA00022679"/>
    </source>
</evidence>
<dbReference type="PANTHER" id="PTHR41299">
    <property type="entry name" value="THIAMINE PYROPHOSPHOKINASE"/>
    <property type="match status" value="1"/>
</dbReference>
<dbReference type="KEGG" id="acae:HYG86_17035"/>
<keyword evidence="2" id="KW-0547">Nucleotide-binding</keyword>
<dbReference type="SMART" id="SM00983">
    <property type="entry name" value="TPK_B1_binding"/>
    <property type="match status" value="1"/>
</dbReference>
<dbReference type="EC" id="2.7.6.2" evidence="5"/>
<evidence type="ECO:0000313" key="8">
    <source>
        <dbReference type="Proteomes" id="UP000516160"/>
    </source>
</evidence>
<dbReference type="EMBL" id="CP058559">
    <property type="protein sequence ID" value="QNO16354.1"/>
    <property type="molecule type" value="Genomic_DNA"/>
</dbReference>
<name>A0A7G9WCE2_ALKCA</name>
<gene>
    <name evidence="7" type="ORF">HYG86_17035</name>
</gene>
<dbReference type="Gene3D" id="3.40.50.10240">
    <property type="entry name" value="Thiamin pyrophosphokinase, catalytic domain"/>
    <property type="match status" value="1"/>
</dbReference>
<dbReference type="Pfam" id="PF04265">
    <property type="entry name" value="TPK_B1_binding"/>
    <property type="match status" value="1"/>
</dbReference>
<reference evidence="7 8" key="1">
    <citation type="submission" date="2020-07" db="EMBL/GenBank/DDBJ databases">
        <title>Alkalicella. sp. LB2 genome.</title>
        <authorList>
            <person name="Postec A."/>
            <person name="Quemeneur M."/>
        </authorList>
    </citation>
    <scope>NUCLEOTIDE SEQUENCE [LARGE SCALE GENOMIC DNA]</scope>
    <source>
        <strain evidence="7 8">LB2</strain>
    </source>
</reference>
<dbReference type="GO" id="GO:0005524">
    <property type="term" value="F:ATP binding"/>
    <property type="evidence" value="ECO:0007669"/>
    <property type="project" value="UniProtKB-KW"/>
</dbReference>
<dbReference type="GO" id="GO:0009229">
    <property type="term" value="P:thiamine diphosphate biosynthetic process"/>
    <property type="evidence" value="ECO:0007669"/>
    <property type="project" value="InterPro"/>
</dbReference>
<sequence length="201" mass="22695">MAILVFLNGEVQVDSKLINGEVVEKVIAVDGGLDKIPRDLKAEQIIGDLDSVQGNYHEIDVLRFPAKKSKSDFELTLEYLTENYRNKKIIIYGLTGGRVDHQLFNFFVLKDHISYNTYIADTITETIYFIPKEITISGHKGRTFSVFPLTPISVTIKGASYPLKEKECDMYQSLTLSNIIKDQTLHVELHQGMGAVIINKD</sequence>
<dbReference type="RefSeq" id="WP_213166745.1">
    <property type="nucleotide sequence ID" value="NZ_CP058559.1"/>
</dbReference>
<dbReference type="Pfam" id="PF04263">
    <property type="entry name" value="TPK_catalytic"/>
    <property type="match status" value="1"/>
</dbReference>
<dbReference type="CDD" id="cd07995">
    <property type="entry name" value="TPK"/>
    <property type="match status" value="1"/>
</dbReference>
<evidence type="ECO:0000256" key="4">
    <source>
        <dbReference type="ARBA" id="ARBA00022840"/>
    </source>
</evidence>
<dbReference type="PANTHER" id="PTHR41299:SF1">
    <property type="entry name" value="THIAMINE PYROPHOSPHOKINASE"/>
    <property type="match status" value="1"/>
</dbReference>
<evidence type="ECO:0000256" key="2">
    <source>
        <dbReference type="ARBA" id="ARBA00022741"/>
    </source>
</evidence>
<keyword evidence="3 7" id="KW-0418">Kinase</keyword>